<dbReference type="Gene3D" id="2.60.40.1910">
    <property type="match status" value="1"/>
</dbReference>
<dbReference type="GO" id="GO:0005737">
    <property type="term" value="C:cytoplasm"/>
    <property type="evidence" value="ECO:0007669"/>
    <property type="project" value="TreeGrafter"/>
</dbReference>
<evidence type="ECO:0000259" key="10">
    <source>
        <dbReference type="Pfam" id="PF01433"/>
    </source>
</evidence>
<dbReference type="PANTHER" id="PTHR11533">
    <property type="entry name" value="PROTEASE M1 ZINC METALLOPROTEASE"/>
    <property type="match status" value="1"/>
</dbReference>
<keyword evidence="4" id="KW-0378">Hydrolase</keyword>
<dbReference type="SUPFAM" id="SSF63737">
    <property type="entry name" value="Leukotriene A4 hydrolase N-terminal domain"/>
    <property type="match status" value="1"/>
</dbReference>
<keyword evidence="9" id="KW-0812">Transmembrane</keyword>
<dbReference type="InterPro" id="IPR034016">
    <property type="entry name" value="M1_APN-typ"/>
</dbReference>
<dbReference type="Pfam" id="PF01433">
    <property type="entry name" value="Peptidase_M1"/>
    <property type="match status" value="1"/>
</dbReference>
<dbReference type="Pfam" id="PF17900">
    <property type="entry name" value="Peptidase_M1_N"/>
    <property type="match status" value="1"/>
</dbReference>
<dbReference type="GO" id="GO:0006508">
    <property type="term" value="P:proteolysis"/>
    <property type="evidence" value="ECO:0007669"/>
    <property type="project" value="UniProtKB-KW"/>
</dbReference>
<keyword evidence="5 8" id="KW-0862">Zinc</keyword>
<dbReference type="GO" id="GO:0043171">
    <property type="term" value="P:peptide catabolic process"/>
    <property type="evidence" value="ECO:0007669"/>
    <property type="project" value="TreeGrafter"/>
</dbReference>
<dbReference type="OrthoDB" id="10022107at2759"/>
<comment type="similarity">
    <text evidence="1">Belongs to the peptidase M1 family.</text>
</comment>
<dbReference type="GO" id="GO:0070006">
    <property type="term" value="F:metalloaminopeptidase activity"/>
    <property type="evidence" value="ECO:0007669"/>
    <property type="project" value="TreeGrafter"/>
</dbReference>
<dbReference type="Pfam" id="PF11838">
    <property type="entry name" value="ERAP1_C"/>
    <property type="match status" value="1"/>
</dbReference>
<evidence type="ECO:0008006" key="16">
    <source>
        <dbReference type="Google" id="ProtNLM"/>
    </source>
</evidence>
<evidence type="ECO:0000313" key="15">
    <source>
        <dbReference type="Proteomes" id="UP000663891"/>
    </source>
</evidence>
<dbReference type="Proteomes" id="UP000663891">
    <property type="component" value="Unassembled WGS sequence"/>
</dbReference>
<dbReference type="Gene3D" id="2.60.40.1730">
    <property type="entry name" value="tricorn interacting facor f3 domain"/>
    <property type="match status" value="1"/>
</dbReference>
<evidence type="ECO:0000256" key="9">
    <source>
        <dbReference type="SAM" id="Phobius"/>
    </source>
</evidence>
<feature type="transmembrane region" description="Helical" evidence="9">
    <location>
        <begin position="28"/>
        <end position="54"/>
    </location>
</feature>
<sequence>MMEGSQDDLLIMDHDYSRRLFLRKKISLTTSTCVLLIVIFFSSLFVVSITSFYLTESPICYVTNNVEKVKSEEPTARPIYISRPKRSLTPKKVELCMNLGCCPNLDPTAPWEKPRLPTNVYPEDYQLELSLFQLNQPTDTYSGTIDIVLGVRSPTNEIILHADGLLYSDVFVTKRSSPNDTQLNVECIVPFPNTQTVVIRVTEQLEKDVTYDVKISFFRALNIHGTGLFESQFNKDQFGLQKSRIILTHFEPVHAREAYPCFDEPGFKTKFQLTVKHDNNTQILSNWDEEESFVDGAWLQTEFQTVPPIPTALTAFAVFYTDDFDRRSASVVHPITGHTIDINLWARKQFFTNDNGIYVDAPLLMTKNILQALLNIFQDIQTHIVPKKIDILAVPEYPSDAVSHWGLIIFTEQALLHNYVTTSELEHQRIALLIAKELAEQWYGNFISFKWWTDLWLQEAIANYLKYHAVNAAYPTWNIHDQFAVTELQSVMFDDSMSTSHPILKSVNSATEIDELYDSIETTKATAILRMADYYMEKSTNIKNNTLTIIIDFLRDHQYGFLIPDELLSKYRIGSWSGPDFFDRWLLQSNYPKIFARILHNTADNTSIFQLSQSRFLSAHMYEYDLYPASVTPFGYTWYIPITCKFGTTSNELNFTRTFYLDTTRMDFPFGTLNYQYFYCNTDFAGYYIMDYTAENWGELSAALDNNNPGLLEIDRANLLNNAFLSAQSNEESYSIVRGVTQFLVRDAYKGILSWQALSYHVNRMLDVLEYESLYGVVQKYFRFVVRRYYTTFETTLWNDDGTFSEQILKNTIIQLACRLQLPECIDKATVLWNDAYPSLVNGEADHSIVDHAREVVYRTHFQNTYNDSEWITIESDYHNFVDVQERYRLLEAMTQSRQPWHLYQLLYRDAEPNKDTDVDLLQVLTLLAKNPVGRELVWLYYRKHWAELQTTYGRTNQRLGQLLMDITATFEDEFHEVELIDFLASTPGVNTNVDARFWALERANMNFWWIVDGSKDMAESFDLET</sequence>
<dbReference type="Gene3D" id="1.25.50.20">
    <property type="match status" value="1"/>
</dbReference>
<dbReference type="GO" id="GO:0008270">
    <property type="term" value="F:zinc ion binding"/>
    <property type="evidence" value="ECO:0007669"/>
    <property type="project" value="InterPro"/>
</dbReference>
<accession>A0A813UXX1</accession>
<feature type="binding site" evidence="8">
    <location>
        <position position="459"/>
    </location>
    <ligand>
        <name>Zn(2+)</name>
        <dbReference type="ChEBI" id="CHEBI:29105"/>
        <note>catalytic</note>
    </ligand>
</feature>
<keyword evidence="2" id="KW-0645">Protease</keyword>
<dbReference type="PRINTS" id="PR00756">
    <property type="entry name" value="ALADIPTASE"/>
</dbReference>
<keyword evidence="9" id="KW-0472">Membrane</keyword>
<dbReference type="EMBL" id="CAJNON010000035">
    <property type="protein sequence ID" value="CAF0835452.1"/>
    <property type="molecule type" value="Genomic_DNA"/>
</dbReference>
<proteinExistence type="inferred from homology"/>
<dbReference type="GO" id="GO:0042277">
    <property type="term" value="F:peptide binding"/>
    <property type="evidence" value="ECO:0007669"/>
    <property type="project" value="TreeGrafter"/>
</dbReference>
<dbReference type="InterPro" id="IPR050344">
    <property type="entry name" value="Peptidase_M1_aminopeptidases"/>
</dbReference>
<reference evidence="13" key="1">
    <citation type="submission" date="2021-02" db="EMBL/GenBank/DDBJ databases">
        <authorList>
            <person name="Nowell W R."/>
        </authorList>
    </citation>
    <scope>NUCLEOTIDE SEQUENCE</scope>
</reference>
<feature type="domain" description="ERAP1-like C-terminal" evidence="11">
    <location>
        <begin position="678"/>
        <end position="987"/>
    </location>
</feature>
<feature type="domain" description="Peptidase M1 membrane alanine aminopeptidase" evidence="10">
    <location>
        <begin position="380"/>
        <end position="569"/>
    </location>
</feature>
<gene>
    <name evidence="14" type="ORF">OKA104_LOCUS5261</name>
    <name evidence="13" type="ORF">VCS650_LOCUS5839</name>
</gene>
<feature type="domain" description="Aminopeptidase N-like N-terminal" evidence="12">
    <location>
        <begin position="122"/>
        <end position="313"/>
    </location>
</feature>
<evidence type="ECO:0000259" key="12">
    <source>
        <dbReference type="Pfam" id="PF17900"/>
    </source>
</evidence>
<evidence type="ECO:0000259" key="11">
    <source>
        <dbReference type="Pfam" id="PF11838"/>
    </source>
</evidence>
<dbReference type="GO" id="GO:0005615">
    <property type="term" value="C:extracellular space"/>
    <property type="evidence" value="ECO:0007669"/>
    <property type="project" value="TreeGrafter"/>
</dbReference>
<comment type="cofactor">
    <cofactor evidence="8">
        <name>Zn(2+)</name>
        <dbReference type="ChEBI" id="CHEBI:29105"/>
    </cofactor>
    <text evidence="8">Binds 1 zinc ion per subunit.</text>
</comment>
<evidence type="ECO:0000256" key="2">
    <source>
        <dbReference type="ARBA" id="ARBA00022670"/>
    </source>
</evidence>
<keyword evidence="6" id="KW-0482">Metalloprotease</keyword>
<comment type="caution">
    <text evidence="13">The sequence shown here is derived from an EMBL/GenBank/DDBJ whole genome shotgun (WGS) entry which is preliminary data.</text>
</comment>
<name>A0A813UXX1_9BILA</name>
<evidence type="ECO:0000313" key="13">
    <source>
        <dbReference type="EMBL" id="CAF0835452.1"/>
    </source>
</evidence>
<feature type="active site" description="Proton acceptor" evidence="7">
    <location>
        <position position="437"/>
    </location>
</feature>
<organism evidence="13 15">
    <name type="scientific">Adineta steineri</name>
    <dbReference type="NCBI Taxonomy" id="433720"/>
    <lineage>
        <taxon>Eukaryota</taxon>
        <taxon>Metazoa</taxon>
        <taxon>Spiralia</taxon>
        <taxon>Gnathifera</taxon>
        <taxon>Rotifera</taxon>
        <taxon>Eurotatoria</taxon>
        <taxon>Bdelloidea</taxon>
        <taxon>Adinetida</taxon>
        <taxon>Adinetidae</taxon>
        <taxon>Adineta</taxon>
    </lineage>
</organism>
<dbReference type="Gene3D" id="1.10.390.10">
    <property type="entry name" value="Neutral Protease Domain 2"/>
    <property type="match status" value="1"/>
</dbReference>
<evidence type="ECO:0000256" key="4">
    <source>
        <dbReference type="ARBA" id="ARBA00022801"/>
    </source>
</evidence>
<dbReference type="InterPro" id="IPR024571">
    <property type="entry name" value="ERAP1-like_C_dom"/>
</dbReference>
<dbReference type="EMBL" id="CAJOAY010000181">
    <property type="protein sequence ID" value="CAF3574216.1"/>
    <property type="molecule type" value="Genomic_DNA"/>
</dbReference>
<evidence type="ECO:0000256" key="6">
    <source>
        <dbReference type="ARBA" id="ARBA00023049"/>
    </source>
</evidence>
<keyword evidence="9" id="KW-1133">Transmembrane helix</keyword>
<dbReference type="InterPro" id="IPR045357">
    <property type="entry name" value="Aminopeptidase_N-like_N"/>
</dbReference>
<evidence type="ECO:0000256" key="3">
    <source>
        <dbReference type="ARBA" id="ARBA00022723"/>
    </source>
</evidence>
<dbReference type="SUPFAM" id="SSF55486">
    <property type="entry name" value="Metalloproteases ('zincins'), catalytic domain"/>
    <property type="match status" value="1"/>
</dbReference>
<dbReference type="InterPro" id="IPR042097">
    <property type="entry name" value="Aminopeptidase_N-like_N_sf"/>
</dbReference>
<dbReference type="PANTHER" id="PTHR11533:SF21">
    <property type="entry name" value="AMINOPEPTIDASE"/>
    <property type="match status" value="1"/>
</dbReference>
<dbReference type="AlphaFoldDB" id="A0A813UXX1"/>
<evidence type="ECO:0000256" key="1">
    <source>
        <dbReference type="ARBA" id="ARBA00010136"/>
    </source>
</evidence>
<dbReference type="GO" id="GO:0016020">
    <property type="term" value="C:membrane"/>
    <property type="evidence" value="ECO:0007669"/>
    <property type="project" value="TreeGrafter"/>
</dbReference>
<dbReference type="InterPro" id="IPR014782">
    <property type="entry name" value="Peptidase_M1_dom"/>
</dbReference>
<evidence type="ECO:0000256" key="8">
    <source>
        <dbReference type="PIRSR" id="PIRSR634016-3"/>
    </source>
</evidence>
<evidence type="ECO:0000313" key="14">
    <source>
        <dbReference type="EMBL" id="CAF3574216.1"/>
    </source>
</evidence>
<dbReference type="InterPro" id="IPR001930">
    <property type="entry name" value="Peptidase_M1"/>
</dbReference>
<dbReference type="InterPro" id="IPR027268">
    <property type="entry name" value="Peptidase_M4/M1_CTD_sf"/>
</dbReference>
<evidence type="ECO:0000256" key="7">
    <source>
        <dbReference type="PIRSR" id="PIRSR634016-1"/>
    </source>
</evidence>
<evidence type="ECO:0000256" key="5">
    <source>
        <dbReference type="ARBA" id="ARBA00022833"/>
    </source>
</evidence>
<dbReference type="CDD" id="cd09601">
    <property type="entry name" value="M1_APN-Q_like"/>
    <property type="match status" value="1"/>
</dbReference>
<protein>
    <recommendedName>
        <fullName evidence="16">Aminopeptidase</fullName>
    </recommendedName>
</protein>
<keyword evidence="3 8" id="KW-0479">Metal-binding</keyword>
<dbReference type="Proteomes" id="UP000663881">
    <property type="component" value="Unassembled WGS sequence"/>
</dbReference>